<dbReference type="PROSITE" id="PS51257">
    <property type="entry name" value="PROKAR_LIPOPROTEIN"/>
    <property type="match status" value="1"/>
</dbReference>
<evidence type="ECO:0000313" key="2">
    <source>
        <dbReference type="EMBL" id="MCL7745625.1"/>
    </source>
</evidence>
<reference evidence="2" key="1">
    <citation type="submission" date="2022-02" db="EMBL/GenBank/DDBJ databases">
        <title>Halalkalibacter sp. nov. isolated from Lonar Lake, India.</title>
        <authorList>
            <person name="Joshi A."/>
            <person name="Thite S."/>
            <person name="Lodha T."/>
        </authorList>
    </citation>
    <scope>NUCLEOTIDE SEQUENCE</scope>
    <source>
        <strain evidence="2">MEB205</strain>
    </source>
</reference>
<sequence length="147" mass="16549">MKSLVPISLLLLTLLLSACSNEEVIKHDYLFTGEGQYWEAEYIYEGTEIWGEENNRTTYSHEKKDTFVLTFKGSLDEMQSIKNLDYSYQTSAGGSSVSREFDQPPNDISFRTSGGGTGAKINKDETIPVIVKWNGSEESFELINKAE</sequence>
<feature type="signal peptide" evidence="1">
    <location>
        <begin position="1"/>
        <end position="18"/>
    </location>
</feature>
<comment type="caution">
    <text evidence="2">The sequence shown here is derived from an EMBL/GenBank/DDBJ whole genome shotgun (WGS) entry which is preliminary data.</text>
</comment>
<proteinExistence type="predicted"/>
<gene>
    <name evidence="2" type="ORF">MF646_00695</name>
</gene>
<evidence type="ECO:0000256" key="1">
    <source>
        <dbReference type="SAM" id="SignalP"/>
    </source>
</evidence>
<keyword evidence="3" id="KW-1185">Reference proteome</keyword>
<organism evidence="2 3">
    <name type="scientific">Halalkalibacter alkaliphilus</name>
    <dbReference type="NCBI Taxonomy" id="2917993"/>
    <lineage>
        <taxon>Bacteria</taxon>
        <taxon>Bacillati</taxon>
        <taxon>Bacillota</taxon>
        <taxon>Bacilli</taxon>
        <taxon>Bacillales</taxon>
        <taxon>Bacillaceae</taxon>
        <taxon>Halalkalibacter</taxon>
    </lineage>
</organism>
<feature type="chain" id="PRO_5040987517" description="Lipoprotein" evidence="1">
    <location>
        <begin position="19"/>
        <end position="147"/>
    </location>
</feature>
<name>A0A9X2A0J9_9BACI</name>
<protein>
    <recommendedName>
        <fullName evidence="4">Lipoprotein</fullName>
    </recommendedName>
</protein>
<keyword evidence="1" id="KW-0732">Signal</keyword>
<evidence type="ECO:0008006" key="4">
    <source>
        <dbReference type="Google" id="ProtNLM"/>
    </source>
</evidence>
<dbReference type="Proteomes" id="UP001139150">
    <property type="component" value="Unassembled WGS sequence"/>
</dbReference>
<dbReference type="AlphaFoldDB" id="A0A9X2A0J9"/>
<dbReference type="EMBL" id="JAKRYL010000001">
    <property type="protein sequence ID" value="MCL7745625.1"/>
    <property type="molecule type" value="Genomic_DNA"/>
</dbReference>
<evidence type="ECO:0000313" key="3">
    <source>
        <dbReference type="Proteomes" id="UP001139150"/>
    </source>
</evidence>
<dbReference type="RefSeq" id="WP_250094562.1">
    <property type="nucleotide sequence ID" value="NZ_JAKRYL010000001.1"/>
</dbReference>
<accession>A0A9X2A0J9</accession>